<reference evidence="2" key="1">
    <citation type="journal article" date="2014" name="Int. J. Syst. Evol. Microbiol.">
        <title>Complete genome sequence of Corynebacterium casei LMG S-19264T (=DSM 44701T), isolated from a smear-ripened cheese.</title>
        <authorList>
            <consortium name="US DOE Joint Genome Institute (JGI-PGF)"/>
            <person name="Walter F."/>
            <person name="Albersmeier A."/>
            <person name="Kalinowski J."/>
            <person name="Ruckert C."/>
        </authorList>
    </citation>
    <scope>NUCLEOTIDE SEQUENCE</scope>
    <source>
        <strain evidence="2">JCM 4646</strain>
    </source>
</reference>
<dbReference type="EMBL" id="BNBO01000016">
    <property type="protein sequence ID" value="GHH71596.1"/>
    <property type="molecule type" value="Genomic_DNA"/>
</dbReference>
<dbReference type="RefSeq" id="WP_190211592.1">
    <property type="nucleotide sequence ID" value="NZ_BNBO01000016.1"/>
</dbReference>
<dbReference type="AlphaFoldDB" id="A0A919FTE2"/>
<name>A0A919FTE2_9ACTN</name>
<feature type="transmembrane region" description="Helical" evidence="1">
    <location>
        <begin position="74"/>
        <end position="95"/>
    </location>
</feature>
<evidence type="ECO:0000313" key="3">
    <source>
        <dbReference type="Proteomes" id="UP000617734"/>
    </source>
</evidence>
<sequence length="104" mass="10561">MAVVILLLLLGAGAGLVLTGVGKLQTEVPTCYGRPMAPGDTCVAHSTGPVTDGMPTPQDSTYQEQLDSLTSGGWTSIGLGLVLLALGVLIGVTWATGAGRDRPR</sequence>
<comment type="caution">
    <text evidence="2">The sequence shown here is derived from an EMBL/GenBank/DDBJ whole genome shotgun (WGS) entry which is preliminary data.</text>
</comment>
<keyword evidence="1" id="KW-1133">Transmembrane helix</keyword>
<reference evidence="2" key="2">
    <citation type="submission" date="2020-09" db="EMBL/GenBank/DDBJ databases">
        <authorList>
            <person name="Sun Q."/>
            <person name="Ohkuma M."/>
        </authorList>
    </citation>
    <scope>NUCLEOTIDE SEQUENCE</scope>
    <source>
        <strain evidence="2">JCM 4646</strain>
    </source>
</reference>
<gene>
    <name evidence="2" type="ORF">GCM10018781_33010</name>
</gene>
<protein>
    <submittedName>
        <fullName evidence="2">Uncharacterized protein</fullName>
    </submittedName>
</protein>
<keyword evidence="3" id="KW-1185">Reference proteome</keyword>
<evidence type="ECO:0000313" key="2">
    <source>
        <dbReference type="EMBL" id="GHH71596.1"/>
    </source>
</evidence>
<dbReference type="GeneID" id="95353733"/>
<organism evidence="2 3">
    <name type="scientific">Kitasatospora indigofera</name>
    <dbReference type="NCBI Taxonomy" id="67307"/>
    <lineage>
        <taxon>Bacteria</taxon>
        <taxon>Bacillati</taxon>
        <taxon>Actinomycetota</taxon>
        <taxon>Actinomycetes</taxon>
        <taxon>Kitasatosporales</taxon>
        <taxon>Streptomycetaceae</taxon>
        <taxon>Kitasatospora</taxon>
    </lineage>
</organism>
<dbReference type="Proteomes" id="UP000617734">
    <property type="component" value="Unassembled WGS sequence"/>
</dbReference>
<accession>A0A919FTE2</accession>
<keyword evidence="1" id="KW-0472">Membrane</keyword>
<proteinExistence type="predicted"/>
<keyword evidence="1" id="KW-0812">Transmembrane</keyword>
<evidence type="ECO:0000256" key="1">
    <source>
        <dbReference type="SAM" id="Phobius"/>
    </source>
</evidence>